<keyword evidence="2" id="KW-0808">Transferase</keyword>
<evidence type="ECO:0000259" key="3">
    <source>
        <dbReference type="Pfam" id="PF02885"/>
    </source>
</evidence>
<keyword evidence="4" id="KW-0238">DNA-binding</keyword>
<evidence type="ECO:0000313" key="5">
    <source>
        <dbReference type="Proteomes" id="UP001235760"/>
    </source>
</evidence>
<dbReference type="Gene3D" id="3.40.1030.10">
    <property type="entry name" value="Nucleoside phosphorylase/phosphoribosyltransferase catalytic domain"/>
    <property type="match status" value="1"/>
</dbReference>
<evidence type="ECO:0000256" key="2">
    <source>
        <dbReference type="ARBA" id="ARBA00022679"/>
    </source>
</evidence>
<dbReference type="PANTHER" id="PTHR43285">
    <property type="entry name" value="ANTHRANILATE PHOSPHORIBOSYLTRANSFERASE"/>
    <property type="match status" value="1"/>
</dbReference>
<dbReference type="RefSeq" id="WP_305749153.1">
    <property type="nucleotide sequence ID" value="NZ_JAUZEE010000003.1"/>
</dbReference>
<comment type="caution">
    <text evidence="4">The sequence shown here is derived from an EMBL/GenBank/DDBJ whole genome shotgun (WGS) entry which is preliminary data.</text>
</comment>
<dbReference type="NCBIfam" id="NF006005">
    <property type="entry name" value="PRK08136.1"/>
    <property type="match status" value="1"/>
</dbReference>
<dbReference type="InterPro" id="IPR036320">
    <property type="entry name" value="Glycosyl_Trfase_fam3_N_dom_sf"/>
</dbReference>
<dbReference type="Gene3D" id="1.20.970.10">
    <property type="entry name" value="Transferase, Pyrimidine Nucleoside Phosphorylase, Chain C"/>
    <property type="match status" value="1"/>
</dbReference>
<protein>
    <submittedName>
        <fullName evidence="4">DNA-binding protein YbiB</fullName>
    </submittedName>
</protein>
<gene>
    <name evidence="4" type="primary">ybiB</name>
    <name evidence="4" type="ORF">Q8X39_08165</name>
</gene>
<keyword evidence="5" id="KW-1185">Reference proteome</keyword>
<sequence>MSIAPYLRTIGRGKDGARPLSREQARTLMALILDGHVSDLELGGFALAMRIKGESADELAGFIDATMAHTLSLPEPEREAGPAVLLPSYNGARKLPNFTPLLALLLARQGVPVLVHGVLDDPGRVTSAAIFSAMGQPSVADADAVAHRWAAGEPAFMALEALNRPLAGLLAIRRVLGLRNSGHTLAKLLPAVPGGLRVVNHTHPEYAISLTQFLDGSGADAVLMRGTEGEPVVDARRQPRLQVHLGGTRRPELDLAPQDGVLVELPELPAAIDAASTATLIGRMLTGDAAVPAPILMQVDMLLAVRREMARRASDRRS</sequence>
<reference evidence="4 5" key="1">
    <citation type="submission" date="2023-08" db="EMBL/GenBank/DDBJ databases">
        <authorList>
            <person name="Roldan D.M."/>
            <person name="Menes R.J."/>
        </authorList>
    </citation>
    <scope>NUCLEOTIDE SEQUENCE [LARGE SCALE GENOMIC DNA]</scope>
    <source>
        <strain evidence="4 5">CCM 2812</strain>
    </source>
</reference>
<dbReference type="InterPro" id="IPR035902">
    <property type="entry name" value="Nuc_phospho_transferase"/>
</dbReference>
<dbReference type="InterPro" id="IPR017459">
    <property type="entry name" value="Glycosyl_Trfase_fam3_N_dom"/>
</dbReference>
<dbReference type="InterPro" id="IPR005940">
    <property type="entry name" value="Anthranilate_Pribosyl_Tfrase"/>
</dbReference>
<evidence type="ECO:0000313" key="4">
    <source>
        <dbReference type="EMBL" id="MDP4300608.1"/>
    </source>
</evidence>
<accession>A0ABT9G2C3</accession>
<organism evidence="4 5">
    <name type="scientific">Leptothrix discophora</name>
    <dbReference type="NCBI Taxonomy" id="89"/>
    <lineage>
        <taxon>Bacteria</taxon>
        <taxon>Pseudomonadati</taxon>
        <taxon>Pseudomonadota</taxon>
        <taxon>Betaproteobacteria</taxon>
        <taxon>Burkholderiales</taxon>
        <taxon>Sphaerotilaceae</taxon>
        <taxon>Leptothrix</taxon>
    </lineage>
</organism>
<keyword evidence="1" id="KW-0328">Glycosyltransferase</keyword>
<dbReference type="PANTHER" id="PTHR43285:SF4">
    <property type="entry name" value="TRANSFERASE"/>
    <property type="match status" value="1"/>
</dbReference>
<dbReference type="Pfam" id="PF02885">
    <property type="entry name" value="Glycos_trans_3N"/>
    <property type="match status" value="1"/>
</dbReference>
<dbReference type="Proteomes" id="UP001235760">
    <property type="component" value="Unassembled WGS sequence"/>
</dbReference>
<proteinExistence type="predicted"/>
<name>A0ABT9G2C3_LEPDI</name>
<dbReference type="EMBL" id="JAUZEE010000003">
    <property type="protein sequence ID" value="MDP4300608.1"/>
    <property type="molecule type" value="Genomic_DNA"/>
</dbReference>
<evidence type="ECO:0000256" key="1">
    <source>
        <dbReference type="ARBA" id="ARBA00022676"/>
    </source>
</evidence>
<dbReference type="SUPFAM" id="SSF47648">
    <property type="entry name" value="Nucleoside phosphorylase/phosphoribosyltransferase N-terminal domain"/>
    <property type="match status" value="1"/>
</dbReference>
<dbReference type="GO" id="GO:0003677">
    <property type="term" value="F:DNA binding"/>
    <property type="evidence" value="ECO:0007669"/>
    <property type="project" value="UniProtKB-KW"/>
</dbReference>
<feature type="domain" description="Glycosyl transferase family 3 N-terminal" evidence="3">
    <location>
        <begin position="6"/>
        <end position="69"/>
    </location>
</feature>
<dbReference type="SUPFAM" id="SSF52418">
    <property type="entry name" value="Nucleoside phosphorylase/phosphoribosyltransferase catalytic domain"/>
    <property type="match status" value="1"/>
</dbReference>